<gene>
    <name evidence="1" type="ORF">SDC9_37462</name>
</gene>
<dbReference type="AlphaFoldDB" id="A0A644VJ22"/>
<organism evidence="1">
    <name type="scientific">bioreactor metagenome</name>
    <dbReference type="NCBI Taxonomy" id="1076179"/>
    <lineage>
        <taxon>unclassified sequences</taxon>
        <taxon>metagenomes</taxon>
        <taxon>ecological metagenomes</taxon>
    </lineage>
</organism>
<proteinExistence type="predicted"/>
<evidence type="ECO:0008006" key="2">
    <source>
        <dbReference type="Google" id="ProtNLM"/>
    </source>
</evidence>
<reference evidence="1" key="1">
    <citation type="submission" date="2019-08" db="EMBL/GenBank/DDBJ databases">
        <authorList>
            <person name="Kucharzyk K."/>
            <person name="Murdoch R.W."/>
            <person name="Higgins S."/>
            <person name="Loffler F."/>
        </authorList>
    </citation>
    <scope>NUCLEOTIDE SEQUENCE</scope>
</reference>
<sequence>MAMNAAEAAVAKGTARQRIKGWKKKDKGVSFQMLRDAYYGTGGFEDGEYLIQHKREKADKYNKRQELAYYLNYTAPCVNSHVDPIFRQEIKRDWKGPGSTLWEQFTENTDNAGTKIQGLAKRAALGAKLFGINFIVMDNAKEQPETLGQAIDSHVLPYAFIVEPDRVLPEQVNTDRFGRLTQFSYIEPKDRDGVNQADDDYNIRTWTTTGWVLTDKDGKLLEKGEHSLKRVPVTVWPSREMDPAVVFQPSEFAAIVKTNHHLYQLCSWLSEILQNQAFSILIYPSREGTALTIGTDNALGFDGEASHAPAFIAPPADPATMLENQIDRLIQEIYRMANLTLVTGVQKQTSGVSKAWDFERTNQTLSDFAANCQAAEKDLADVFALWVGQALNYTVEYPTDFKIVDVADELANAETAVGLNLGSTFLIEVAKKVLAAYLPGLDAKVFDKVVAEIEAKGTDELMSRIGSYTGKPAESANIGALTGIIKQLLQVDGIDPELKAKAEEALNGSSAA</sequence>
<protein>
    <recommendedName>
        <fullName evidence="2">Portal protein</fullName>
    </recommendedName>
</protein>
<accession>A0A644VJ22</accession>
<comment type="caution">
    <text evidence="1">The sequence shown here is derived from an EMBL/GenBank/DDBJ whole genome shotgun (WGS) entry which is preliminary data.</text>
</comment>
<dbReference type="EMBL" id="VSSQ01000328">
    <property type="protein sequence ID" value="MPL91394.1"/>
    <property type="molecule type" value="Genomic_DNA"/>
</dbReference>
<evidence type="ECO:0000313" key="1">
    <source>
        <dbReference type="EMBL" id="MPL91394.1"/>
    </source>
</evidence>
<name>A0A644VJ22_9ZZZZ</name>